<feature type="region of interest" description="Disordered" evidence="1">
    <location>
        <begin position="155"/>
        <end position="207"/>
    </location>
</feature>
<feature type="compositionally biased region" description="Polar residues" evidence="1">
    <location>
        <begin position="182"/>
        <end position="199"/>
    </location>
</feature>
<dbReference type="OrthoDB" id="514777at2759"/>
<evidence type="ECO:0000313" key="2">
    <source>
        <dbReference type="EMBL" id="GBP11363.1"/>
    </source>
</evidence>
<reference evidence="2 3" key="1">
    <citation type="journal article" date="2019" name="Commun. Biol.">
        <title>The bagworm genome reveals a unique fibroin gene that provides high tensile strength.</title>
        <authorList>
            <person name="Kono N."/>
            <person name="Nakamura H."/>
            <person name="Ohtoshi R."/>
            <person name="Tomita M."/>
            <person name="Numata K."/>
            <person name="Arakawa K."/>
        </authorList>
    </citation>
    <scope>NUCLEOTIDE SEQUENCE [LARGE SCALE GENOMIC DNA]</scope>
</reference>
<sequence length="207" mass="21860">MRQTILQAEQIHLLLATFIDKILQALHQEADMSTQPLSDVLSLFRSTTGAATTCDCKSGVGLSNAMAVQPGASVSGPTATGNQASITATTTKSADNKGKLRTHALKIIHPITNKNILDDLDIDKNDLPDISAVPSTTPLSSKSTPTVDLPLDIEIGSSSTSSSTPVKSDVKIPEASKVHTDIIQNTETSTHQTGANTAERNFKEVLD</sequence>
<protein>
    <submittedName>
        <fullName evidence="2">Uncharacterized protein</fullName>
    </submittedName>
</protein>
<gene>
    <name evidence="2" type="ORF">EVAR_73903_1</name>
</gene>
<dbReference type="AlphaFoldDB" id="A0A4C1TA40"/>
<evidence type="ECO:0000256" key="1">
    <source>
        <dbReference type="SAM" id="MobiDB-lite"/>
    </source>
</evidence>
<dbReference type="EMBL" id="BGZK01009188">
    <property type="protein sequence ID" value="GBP11363.1"/>
    <property type="molecule type" value="Genomic_DNA"/>
</dbReference>
<accession>A0A4C1TA40</accession>
<keyword evidence="3" id="KW-1185">Reference proteome</keyword>
<dbReference type="Proteomes" id="UP000299102">
    <property type="component" value="Unassembled WGS sequence"/>
</dbReference>
<name>A0A4C1TA40_EUMVA</name>
<proteinExistence type="predicted"/>
<organism evidence="2 3">
    <name type="scientific">Eumeta variegata</name>
    <name type="common">Bagworm moth</name>
    <name type="synonym">Eumeta japonica</name>
    <dbReference type="NCBI Taxonomy" id="151549"/>
    <lineage>
        <taxon>Eukaryota</taxon>
        <taxon>Metazoa</taxon>
        <taxon>Ecdysozoa</taxon>
        <taxon>Arthropoda</taxon>
        <taxon>Hexapoda</taxon>
        <taxon>Insecta</taxon>
        <taxon>Pterygota</taxon>
        <taxon>Neoptera</taxon>
        <taxon>Endopterygota</taxon>
        <taxon>Lepidoptera</taxon>
        <taxon>Glossata</taxon>
        <taxon>Ditrysia</taxon>
        <taxon>Tineoidea</taxon>
        <taxon>Psychidae</taxon>
        <taxon>Oiketicinae</taxon>
        <taxon>Eumeta</taxon>
    </lineage>
</organism>
<evidence type="ECO:0000313" key="3">
    <source>
        <dbReference type="Proteomes" id="UP000299102"/>
    </source>
</evidence>
<feature type="compositionally biased region" description="Basic and acidic residues" evidence="1">
    <location>
        <begin position="168"/>
        <end position="180"/>
    </location>
</feature>
<comment type="caution">
    <text evidence="2">The sequence shown here is derived from an EMBL/GenBank/DDBJ whole genome shotgun (WGS) entry which is preliminary data.</text>
</comment>